<accession>L1NA89</accession>
<dbReference type="AlphaFoldDB" id="L1NA89"/>
<dbReference type="InterPro" id="IPR011009">
    <property type="entry name" value="Kinase-like_dom_sf"/>
</dbReference>
<dbReference type="Proteomes" id="UP000010408">
    <property type="component" value="Unassembled WGS sequence"/>
</dbReference>
<sequence length="325" mass="37748">MTKYQSVQPQGEALLKTLRQYVEAFTEGKPISPEVACQVIYQGRNTLYRVECPEGDFVVKHFGSLRLLRSAYYGWTNTGKARRSYLNALQLESLSLPTPEPIGYIEQHDALGMLIDSYYICRYTAMTESTLQPYAAGEKYSEPLIKALGEYLANLHECGVVHEDLSPGNIPYILDESTGTYTFYLVDLNRMHFSPYALSRQVSLRNLERLFHSHKACDLLAKSYAEARGWEVASFTKELQAACDQFWLKRLPKLARRYSMRAYGTSTKHYLRLYDRYLWRRRLRRILPSSSLKQRLFAEEIAFYRQHLQPEDVRCALANREGYPK</sequence>
<name>L1NA89_9PORP</name>
<protein>
    <submittedName>
        <fullName evidence="1">Uncharacterized protein</fullName>
    </submittedName>
</protein>
<dbReference type="STRING" id="1127696.HMPREF9134_01748"/>
<reference evidence="1 2" key="1">
    <citation type="submission" date="2012-05" db="EMBL/GenBank/DDBJ databases">
        <authorList>
            <person name="Weinstock G."/>
            <person name="Sodergren E."/>
            <person name="Lobos E.A."/>
            <person name="Fulton L."/>
            <person name="Fulton R."/>
            <person name="Courtney L."/>
            <person name="Fronick C."/>
            <person name="O'Laughlin M."/>
            <person name="Godfrey J."/>
            <person name="Wilson R.M."/>
            <person name="Miner T."/>
            <person name="Farmer C."/>
            <person name="Delehaunty K."/>
            <person name="Cordes M."/>
            <person name="Minx P."/>
            <person name="Tomlinson C."/>
            <person name="Chen J."/>
            <person name="Wollam A."/>
            <person name="Pepin K.H."/>
            <person name="Bhonagiri V."/>
            <person name="Zhang X."/>
            <person name="Suruliraj S."/>
            <person name="Warren W."/>
            <person name="Mitreva M."/>
            <person name="Mardis E.R."/>
            <person name="Wilson R.K."/>
        </authorList>
    </citation>
    <scope>NUCLEOTIDE SEQUENCE [LARGE SCALE GENOMIC DNA]</scope>
    <source>
        <strain evidence="1 2">F0037</strain>
    </source>
</reference>
<evidence type="ECO:0000313" key="1">
    <source>
        <dbReference type="EMBL" id="EKY00414.1"/>
    </source>
</evidence>
<dbReference type="RefSeq" id="WP_005467894.1">
    <property type="nucleotide sequence ID" value="NZ_KB291032.1"/>
</dbReference>
<dbReference type="SUPFAM" id="SSF56112">
    <property type="entry name" value="Protein kinase-like (PK-like)"/>
    <property type="match status" value="1"/>
</dbReference>
<evidence type="ECO:0000313" key="2">
    <source>
        <dbReference type="Proteomes" id="UP000010408"/>
    </source>
</evidence>
<dbReference type="eggNOG" id="COG3642">
    <property type="taxonomic scope" value="Bacteria"/>
</dbReference>
<dbReference type="Pfam" id="PF06293">
    <property type="entry name" value="Kdo"/>
    <property type="match status" value="1"/>
</dbReference>
<gene>
    <name evidence="1" type="ORF">HMPREF9134_01748</name>
</gene>
<dbReference type="EMBL" id="AMEQ01000040">
    <property type="protein sequence ID" value="EKY00414.1"/>
    <property type="molecule type" value="Genomic_DNA"/>
</dbReference>
<dbReference type="HOGENOM" id="CLU_836394_0_0_10"/>
<dbReference type="PATRIC" id="fig|1127696.3.peg.1587"/>
<comment type="caution">
    <text evidence="1">The sequence shown here is derived from an EMBL/GenBank/DDBJ whole genome shotgun (WGS) entry which is preliminary data.</text>
</comment>
<organism evidence="1 2">
    <name type="scientific">Porphyromonas catoniae F0037</name>
    <dbReference type="NCBI Taxonomy" id="1127696"/>
    <lineage>
        <taxon>Bacteria</taxon>
        <taxon>Pseudomonadati</taxon>
        <taxon>Bacteroidota</taxon>
        <taxon>Bacteroidia</taxon>
        <taxon>Bacteroidales</taxon>
        <taxon>Porphyromonadaceae</taxon>
        <taxon>Porphyromonas</taxon>
    </lineage>
</organism>
<proteinExistence type="predicted"/>
<dbReference type="Gene3D" id="1.10.510.10">
    <property type="entry name" value="Transferase(Phosphotransferase) domain 1"/>
    <property type="match status" value="1"/>
</dbReference>